<evidence type="ECO:0000256" key="1">
    <source>
        <dbReference type="ARBA" id="ARBA00004141"/>
    </source>
</evidence>
<evidence type="ECO:0000256" key="4">
    <source>
        <dbReference type="ARBA" id="ARBA00022989"/>
    </source>
</evidence>
<feature type="domain" description="GtrA/DPMS transmembrane" evidence="7">
    <location>
        <begin position="21"/>
        <end position="140"/>
    </location>
</feature>
<dbReference type="PANTHER" id="PTHR38459:SF1">
    <property type="entry name" value="PROPHAGE BACTOPRENOL-LINKED GLUCOSE TRANSLOCASE HOMOLOG"/>
    <property type="match status" value="1"/>
</dbReference>
<gene>
    <name evidence="8" type="ORF">AVDCRST_MAG76-1346</name>
</gene>
<keyword evidence="4 6" id="KW-1133">Transmembrane helix</keyword>
<organism evidence="8">
    <name type="scientific">uncultured Acidimicrobiales bacterium</name>
    <dbReference type="NCBI Taxonomy" id="310071"/>
    <lineage>
        <taxon>Bacteria</taxon>
        <taxon>Bacillati</taxon>
        <taxon>Actinomycetota</taxon>
        <taxon>Acidimicrobiia</taxon>
        <taxon>Acidimicrobiales</taxon>
        <taxon>environmental samples</taxon>
    </lineage>
</organism>
<comment type="subcellular location">
    <subcellularLocation>
        <location evidence="1">Membrane</location>
        <topology evidence="1">Multi-pass membrane protein</topology>
    </subcellularLocation>
</comment>
<dbReference type="Pfam" id="PF04138">
    <property type="entry name" value="GtrA_DPMS_TM"/>
    <property type="match status" value="1"/>
</dbReference>
<sequence length="164" mass="18371">MEATTRLPGLLHRPGLRKLVKYSMVSMVSVVVSQIVQLATFFLTHNGVLSSVVACACGTVPSYALNRRWTWRKSGPSHLWREIVPFWVMSFIGLVFSTLCVYGAEHWAEGRDLGKTETAFLLNFASLAAFGLLWVGKFLIINHLLFHRDHHGSGDEDPDDVPVF</sequence>
<proteinExistence type="inferred from homology"/>
<dbReference type="GO" id="GO:0005886">
    <property type="term" value="C:plasma membrane"/>
    <property type="evidence" value="ECO:0007669"/>
    <property type="project" value="TreeGrafter"/>
</dbReference>
<dbReference type="GO" id="GO:0000271">
    <property type="term" value="P:polysaccharide biosynthetic process"/>
    <property type="evidence" value="ECO:0007669"/>
    <property type="project" value="InterPro"/>
</dbReference>
<dbReference type="EMBL" id="CADCSZ010000076">
    <property type="protein sequence ID" value="CAA9231683.1"/>
    <property type="molecule type" value="Genomic_DNA"/>
</dbReference>
<evidence type="ECO:0000313" key="8">
    <source>
        <dbReference type="EMBL" id="CAA9231683.1"/>
    </source>
</evidence>
<evidence type="ECO:0000256" key="5">
    <source>
        <dbReference type="ARBA" id="ARBA00023136"/>
    </source>
</evidence>
<feature type="transmembrane region" description="Helical" evidence="6">
    <location>
        <begin position="48"/>
        <end position="65"/>
    </location>
</feature>
<keyword evidence="5 6" id="KW-0472">Membrane</keyword>
<keyword evidence="3 6" id="KW-0812">Transmembrane</keyword>
<comment type="similarity">
    <text evidence="2">Belongs to the GtrA family.</text>
</comment>
<feature type="transmembrane region" description="Helical" evidence="6">
    <location>
        <begin position="20"/>
        <end position="42"/>
    </location>
</feature>
<dbReference type="AlphaFoldDB" id="A0A6J4HSF5"/>
<dbReference type="InterPro" id="IPR007267">
    <property type="entry name" value="GtrA_DPMS_TM"/>
</dbReference>
<protein>
    <recommendedName>
        <fullName evidence="7">GtrA/DPMS transmembrane domain-containing protein</fullName>
    </recommendedName>
</protein>
<dbReference type="InterPro" id="IPR051401">
    <property type="entry name" value="GtrA_CellWall_Glycosyl"/>
</dbReference>
<evidence type="ECO:0000256" key="6">
    <source>
        <dbReference type="SAM" id="Phobius"/>
    </source>
</evidence>
<accession>A0A6J4HSF5</accession>
<feature type="transmembrane region" description="Helical" evidence="6">
    <location>
        <begin position="124"/>
        <end position="146"/>
    </location>
</feature>
<evidence type="ECO:0000256" key="3">
    <source>
        <dbReference type="ARBA" id="ARBA00022692"/>
    </source>
</evidence>
<reference evidence="8" key="1">
    <citation type="submission" date="2020-02" db="EMBL/GenBank/DDBJ databases">
        <authorList>
            <person name="Meier V. D."/>
        </authorList>
    </citation>
    <scope>NUCLEOTIDE SEQUENCE</scope>
    <source>
        <strain evidence="8">AVDCRST_MAG76</strain>
    </source>
</reference>
<evidence type="ECO:0000259" key="7">
    <source>
        <dbReference type="Pfam" id="PF04138"/>
    </source>
</evidence>
<dbReference type="PANTHER" id="PTHR38459">
    <property type="entry name" value="PROPHAGE BACTOPRENOL-LINKED GLUCOSE TRANSLOCASE HOMOLOG"/>
    <property type="match status" value="1"/>
</dbReference>
<evidence type="ECO:0000256" key="2">
    <source>
        <dbReference type="ARBA" id="ARBA00009399"/>
    </source>
</evidence>
<name>A0A6J4HSF5_9ACTN</name>
<feature type="transmembrane region" description="Helical" evidence="6">
    <location>
        <begin position="86"/>
        <end position="104"/>
    </location>
</feature>